<keyword evidence="1" id="KW-0812">Transmembrane</keyword>
<proteinExistence type="predicted"/>
<feature type="transmembrane region" description="Helical" evidence="1">
    <location>
        <begin position="264"/>
        <end position="280"/>
    </location>
</feature>
<feature type="transmembrane region" description="Helical" evidence="1">
    <location>
        <begin position="95"/>
        <end position="113"/>
    </location>
</feature>
<dbReference type="Proteomes" id="UP000522688">
    <property type="component" value="Unassembled WGS sequence"/>
</dbReference>
<comment type="caution">
    <text evidence="4">The sequence shown here is derived from an EMBL/GenBank/DDBJ whole genome shotgun (WGS) entry which is preliminary data.</text>
</comment>
<evidence type="ECO:0000256" key="1">
    <source>
        <dbReference type="SAM" id="Phobius"/>
    </source>
</evidence>
<evidence type="ECO:0000259" key="2">
    <source>
        <dbReference type="Pfam" id="PF01569"/>
    </source>
</evidence>
<evidence type="ECO:0000313" key="3">
    <source>
        <dbReference type="EMBL" id="GEK84727.1"/>
    </source>
</evidence>
<dbReference type="AlphaFoldDB" id="A0A7W3PHN5"/>
<keyword evidence="1" id="KW-1133">Transmembrane helix</keyword>
<dbReference type="SUPFAM" id="SSF48317">
    <property type="entry name" value="Acid phosphatase/Vanadium-dependent haloperoxidase"/>
    <property type="match status" value="1"/>
</dbReference>
<name>A0A7W3PHN5_9MICO</name>
<sequence length="286" mass="29290">MTAYPTVSAPTAVRRAGAARWVITAGVSLIALAGVYTAAVLTPAGQEVEDSILASVDGNTLLQSGVALDAISPVAVLLVLAVTMGVALLRRRPGAAVQAGVLIVGATVTAQLLKQFVPRPDLTGELYGNSFPSGHTTIAVAGLLAIMTAFGRHLRPLLFVVGTAFAAVVAEQTVAYGWHRVSDIVGSCAVVLFWLGVVRWGASRWSRPTTTVDQVGPRSHAVTSAIVGLAVVVCLATSGAVWGIGIGSDMSLTGSSGYGVLDGARLAAAGVVLVTAWIAWKLDRRA</sequence>
<evidence type="ECO:0000313" key="6">
    <source>
        <dbReference type="Proteomes" id="UP000522688"/>
    </source>
</evidence>
<dbReference type="Pfam" id="PF01569">
    <property type="entry name" value="PAP2"/>
    <property type="match status" value="1"/>
</dbReference>
<dbReference type="EMBL" id="JACGWW010000001">
    <property type="protein sequence ID" value="MBA8811829.1"/>
    <property type="molecule type" value="Genomic_DNA"/>
</dbReference>
<reference evidence="3 5" key="1">
    <citation type="submission" date="2019-07" db="EMBL/GenBank/DDBJ databases">
        <title>Whole genome shotgun sequence of Frigoribacterium faeni NBRC 103066.</title>
        <authorList>
            <person name="Hosoyama A."/>
            <person name="Uohara A."/>
            <person name="Ohji S."/>
            <person name="Ichikawa N."/>
        </authorList>
    </citation>
    <scope>NUCLEOTIDE SEQUENCE [LARGE SCALE GENOMIC DNA]</scope>
    <source>
        <strain evidence="3 5">NBRC 103066</strain>
    </source>
</reference>
<keyword evidence="1" id="KW-0472">Membrane</keyword>
<feature type="transmembrane region" description="Helical" evidence="1">
    <location>
        <begin position="133"/>
        <end position="150"/>
    </location>
</feature>
<evidence type="ECO:0000313" key="5">
    <source>
        <dbReference type="Proteomes" id="UP000321154"/>
    </source>
</evidence>
<dbReference type="InterPro" id="IPR036938">
    <property type="entry name" value="PAP2/HPO_sf"/>
</dbReference>
<dbReference type="Proteomes" id="UP000321154">
    <property type="component" value="Unassembled WGS sequence"/>
</dbReference>
<feature type="transmembrane region" description="Helical" evidence="1">
    <location>
        <begin position="222"/>
        <end position="244"/>
    </location>
</feature>
<dbReference type="OrthoDB" id="3240395at2"/>
<dbReference type="InterPro" id="IPR000326">
    <property type="entry name" value="PAP2/HPO"/>
</dbReference>
<accession>A0A7W3PHN5</accession>
<reference evidence="4 6" key="2">
    <citation type="submission" date="2020-07" db="EMBL/GenBank/DDBJ databases">
        <title>Sequencing the genomes of 1000 actinobacteria strains.</title>
        <authorList>
            <person name="Klenk H.-P."/>
        </authorList>
    </citation>
    <scope>NUCLEOTIDE SEQUENCE [LARGE SCALE GENOMIC DNA]</scope>
    <source>
        <strain evidence="4 6">DSM 10309</strain>
    </source>
</reference>
<feature type="transmembrane region" description="Helical" evidence="1">
    <location>
        <begin position="157"/>
        <end position="178"/>
    </location>
</feature>
<dbReference type="EMBL" id="BJUV01000054">
    <property type="protein sequence ID" value="GEK84727.1"/>
    <property type="molecule type" value="Genomic_DNA"/>
</dbReference>
<protein>
    <submittedName>
        <fullName evidence="4">Membrane-associated phospholipid phosphatase</fullName>
    </submittedName>
</protein>
<feature type="transmembrane region" description="Helical" evidence="1">
    <location>
        <begin position="184"/>
        <end position="202"/>
    </location>
</feature>
<dbReference type="Gene3D" id="1.20.144.10">
    <property type="entry name" value="Phosphatidic acid phosphatase type 2/haloperoxidase"/>
    <property type="match status" value="1"/>
</dbReference>
<gene>
    <name evidence="4" type="ORF">FB463_000053</name>
    <name evidence="3" type="ORF">FFA01_30360</name>
</gene>
<keyword evidence="5" id="KW-1185">Reference proteome</keyword>
<feature type="transmembrane region" description="Helical" evidence="1">
    <location>
        <begin position="21"/>
        <end position="41"/>
    </location>
</feature>
<dbReference type="RefSeq" id="WP_146857042.1">
    <property type="nucleotide sequence ID" value="NZ_BAAAHR010000007.1"/>
</dbReference>
<feature type="transmembrane region" description="Helical" evidence="1">
    <location>
        <begin position="61"/>
        <end position="88"/>
    </location>
</feature>
<evidence type="ECO:0000313" key="4">
    <source>
        <dbReference type="EMBL" id="MBA8811829.1"/>
    </source>
</evidence>
<feature type="domain" description="Phosphatidic acid phosphatase type 2/haloperoxidase" evidence="2">
    <location>
        <begin position="115"/>
        <end position="200"/>
    </location>
</feature>
<organism evidence="4 6">
    <name type="scientific">Frigoribacterium faeni</name>
    <dbReference type="NCBI Taxonomy" id="145483"/>
    <lineage>
        <taxon>Bacteria</taxon>
        <taxon>Bacillati</taxon>
        <taxon>Actinomycetota</taxon>
        <taxon>Actinomycetes</taxon>
        <taxon>Micrococcales</taxon>
        <taxon>Microbacteriaceae</taxon>
        <taxon>Frigoribacterium</taxon>
    </lineage>
</organism>